<dbReference type="PANTHER" id="PTHR39960:SF1">
    <property type="entry name" value="LD34147P"/>
    <property type="match status" value="1"/>
</dbReference>
<evidence type="ECO:0000259" key="3">
    <source>
        <dbReference type="Pfam" id="PF13843"/>
    </source>
</evidence>
<accession>A0A821TQ29</accession>
<feature type="compositionally biased region" description="Polar residues" evidence="2">
    <location>
        <begin position="393"/>
        <end position="411"/>
    </location>
</feature>
<dbReference type="Pfam" id="PF13843">
    <property type="entry name" value="DDE_Tnp_1_7"/>
    <property type="match status" value="2"/>
</dbReference>
<feature type="coiled-coil region" evidence="1">
    <location>
        <begin position="935"/>
        <end position="970"/>
    </location>
</feature>
<feature type="region of interest" description="Disordered" evidence="2">
    <location>
        <begin position="357"/>
        <end position="419"/>
    </location>
</feature>
<evidence type="ECO:0000256" key="1">
    <source>
        <dbReference type="SAM" id="Coils"/>
    </source>
</evidence>
<feature type="domain" description="PiggyBac transposable element-derived protein" evidence="3">
    <location>
        <begin position="445"/>
        <end position="706"/>
    </location>
</feature>
<gene>
    <name evidence="4" type="ORF">PMACD_LOCUS9452</name>
</gene>
<evidence type="ECO:0000313" key="4">
    <source>
        <dbReference type="EMBL" id="CAF4879119.1"/>
    </source>
</evidence>
<comment type="caution">
    <text evidence="4">The sequence shown here is derived from an EMBL/GenBank/DDBJ whole genome shotgun (WGS) entry which is preliminary data.</text>
</comment>
<dbReference type="GO" id="GO:0005886">
    <property type="term" value="C:plasma membrane"/>
    <property type="evidence" value="ECO:0007669"/>
    <property type="project" value="TreeGrafter"/>
</dbReference>
<feature type="region of interest" description="Disordered" evidence="2">
    <location>
        <begin position="33"/>
        <end position="54"/>
    </location>
</feature>
<feature type="region of interest" description="Disordered" evidence="2">
    <location>
        <begin position="329"/>
        <end position="348"/>
    </location>
</feature>
<reference evidence="4" key="1">
    <citation type="submission" date="2021-02" db="EMBL/GenBank/DDBJ databases">
        <authorList>
            <person name="Steward A R."/>
        </authorList>
    </citation>
    <scope>NUCLEOTIDE SEQUENCE</scope>
</reference>
<dbReference type="OrthoDB" id="8190635at2759"/>
<dbReference type="PANTHER" id="PTHR39960">
    <property type="entry name" value="LD34147P"/>
    <property type="match status" value="1"/>
</dbReference>
<proteinExistence type="predicted"/>
<keyword evidence="5" id="KW-1185">Reference proteome</keyword>
<feature type="coiled-coil region" evidence="1">
    <location>
        <begin position="1006"/>
        <end position="1116"/>
    </location>
</feature>
<protein>
    <recommendedName>
        <fullName evidence="3">PiggyBac transposable element-derived protein domain-containing protein</fullName>
    </recommendedName>
</protein>
<dbReference type="EMBL" id="CAJOBZ010000026">
    <property type="protein sequence ID" value="CAF4879119.1"/>
    <property type="molecule type" value="Genomic_DNA"/>
</dbReference>
<evidence type="ECO:0000313" key="5">
    <source>
        <dbReference type="Proteomes" id="UP000663880"/>
    </source>
</evidence>
<organism evidence="4 5">
    <name type="scientific">Pieris macdunnoughi</name>
    <dbReference type="NCBI Taxonomy" id="345717"/>
    <lineage>
        <taxon>Eukaryota</taxon>
        <taxon>Metazoa</taxon>
        <taxon>Ecdysozoa</taxon>
        <taxon>Arthropoda</taxon>
        <taxon>Hexapoda</taxon>
        <taxon>Insecta</taxon>
        <taxon>Pterygota</taxon>
        <taxon>Neoptera</taxon>
        <taxon>Endopterygota</taxon>
        <taxon>Lepidoptera</taxon>
        <taxon>Glossata</taxon>
        <taxon>Ditrysia</taxon>
        <taxon>Papilionoidea</taxon>
        <taxon>Pieridae</taxon>
        <taxon>Pierinae</taxon>
        <taxon>Pieris</taxon>
    </lineage>
</organism>
<keyword evidence="1" id="KW-0175">Coiled coil</keyword>
<feature type="region of interest" description="Disordered" evidence="2">
    <location>
        <begin position="216"/>
        <end position="240"/>
    </location>
</feature>
<feature type="compositionally biased region" description="Low complexity" evidence="2">
    <location>
        <begin position="376"/>
        <end position="387"/>
    </location>
</feature>
<sequence length="1401" mass="160379">MASRPTKRCRKNILNDVSEDSDAVKVKSNYRLIYQRQSPPPSDNKSTIKDVESSSDEEIFPIKRFKKVDPIEIPTTENLLTDNFSRKNQSPVEEQKRVINKHANSIIITNKRTGLIKNTNNLVSPSGHKQSKEIIFVSPSTSKTCHMLQNVTFSPSYSSQQLQKNKSSSIPCLPLLDFPHFQESRAGSLSEISCSNLLDCDISLTEDKINELLKTPQRNRENQNFTSKYAQSENSDTKSEKNNVNFEVFVSIENIPENIEAKKQNRDNKLPVIFKSSHIINEDRISCDEKDIAKNRMNSKKISSVKSLDSIDQNSISSNEKKAIEKIRSLRNKTPSTSNSTDSFDFDSVENLCDSNSDKNYDFSNDETSDSESDHSLISSEDNSSSIPERNQDVANETLDTGETLRGCQTNKNDEDEWEDISESPVSFNEFVEQNALKVPPFAKSPVDIYKLFVTDDMINEMVSQTNNYAGNYLQTNQRSIKRKSRMKQWSDTSFEEMKIFMAVLMAMGLNKVPQINLYWSKNKLYRNEFISSAISRDRFLLLLKFWHVSDISNYDKTDKLHKIRYMFSKIIEKFQQILKPGKYVVIDETMIPWRGRLGFRQYIKNKSHRFGVKLYKLCTPEGYTYQIEVYTGKKGEKKEVDHSQNVVLRLMKNLTGEGRTVIVDNYYTSVNLAEKLLSQKTFICGTLNVRRKHLPKIVTLSKINKKARNHDDKLIDTGKKKRGSDETVRKPGCVLTYNNTKKGIDFSDQMSSYYTTLKKGLKWWRKIIMELLFGTALVNAWIVYNLINVGNKIPKLQFVEEIVKDFTKKDIDNDTEPARKLDKHTLVKGDKKRNCVGCYAKLRTFLTSREADKKRVLLSVILAVLVFSTNTHARDVTHEDIRDAMLSLVRMFRVSEDKLDRHEFREKAFGDQMKKILSTIEKRQRTLEPLKGMISRLDERLSNVENIFIQKEEKEKATQKKTNELLEDIQKSLQSLTTTVTKNLKAPINVENNLTTDDVPIGIRLDDTDAKLDAVKQEIAALKNSLSKEALRAVCSEVDVNPFERHISEAEKLLNKYELKLNEYNETSKVQTDFVPLSEVSLADEAWHSKMTEVMERQEKDIKKIQQLLSDAESMWKDLPRLGDLKRATNDTLEALLASQTNITAAGDFSAAKITTKIREMGEHLVATNNDIQQSLTQGNTMSERAYNDIQHSYETLRNEVQAFSKNENVMLQTADNVLANKKRIEYGVNRIVMEVGEHVNLQAQSLNKTLLDRLDTIQNELMANQSLAHGNLTAKIESEMSQVWRQIGIMYKQMTASKSTLDKLTEQTQQYVNGSATSLDDMKNKVGFISTRMIEVQENLNFLLGSLKLVTEEFSQIKTGLGDALDKAKTDLHEVRSKIKDDGAGCRSNKFKLFVKPNK</sequence>
<evidence type="ECO:0000256" key="2">
    <source>
        <dbReference type="SAM" id="MobiDB-lite"/>
    </source>
</evidence>
<dbReference type="InterPro" id="IPR029526">
    <property type="entry name" value="PGBD"/>
</dbReference>
<feature type="compositionally biased region" description="Polar residues" evidence="2">
    <location>
        <begin position="222"/>
        <end position="234"/>
    </location>
</feature>
<dbReference type="Proteomes" id="UP000663880">
    <property type="component" value="Unassembled WGS sequence"/>
</dbReference>
<feature type="domain" description="PiggyBac transposable element-derived protein" evidence="3">
    <location>
        <begin position="720"/>
        <end position="782"/>
    </location>
</feature>
<name>A0A821TQ29_9NEOP</name>